<evidence type="ECO:0000313" key="3">
    <source>
        <dbReference type="EMBL" id="CAE0045600.1"/>
    </source>
</evidence>
<dbReference type="GO" id="GO:0036503">
    <property type="term" value="P:ERAD pathway"/>
    <property type="evidence" value="ECO:0007669"/>
    <property type="project" value="TreeGrafter"/>
</dbReference>
<organism evidence="3">
    <name type="scientific">Rhodosorus marinus</name>
    <dbReference type="NCBI Taxonomy" id="101924"/>
    <lineage>
        <taxon>Eukaryota</taxon>
        <taxon>Rhodophyta</taxon>
        <taxon>Stylonematophyceae</taxon>
        <taxon>Stylonematales</taxon>
        <taxon>Stylonemataceae</taxon>
        <taxon>Rhodosorus</taxon>
    </lineage>
</organism>
<dbReference type="GO" id="GO:0005783">
    <property type="term" value="C:endoplasmic reticulum"/>
    <property type="evidence" value="ECO:0007669"/>
    <property type="project" value="TreeGrafter"/>
</dbReference>
<accession>A0A7S2ZN51</accession>
<name>A0A7S2ZN51_9RHOD</name>
<dbReference type="AlphaFoldDB" id="A0A7S2ZN51"/>
<reference evidence="3" key="1">
    <citation type="submission" date="2021-01" db="EMBL/GenBank/DDBJ databases">
        <authorList>
            <person name="Corre E."/>
            <person name="Pelletier E."/>
            <person name="Niang G."/>
            <person name="Scheremetjew M."/>
            <person name="Finn R."/>
            <person name="Kale V."/>
            <person name="Holt S."/>
            <person name="Cochrane G."/>
            <person name="Meng A."/>
            <person name="Brown T."/>
            <person name="Cohen L."/>
        </authorList>
    </citation>
    <scope>NUCLEOTIDE SEQUENCE</scope>
    <source>
        <strain evidence="3">CCMP 769</strain>
    </source>
</reference>
<feature type="compositionally biased region" description="Basic and acidic residues" evidence="1">
    <location>
        <begin position="149"/>
        <end position="159"/>
    </location>
</feature>
<keyword evidence="2" id="KW-0812">Transmembrane</keyword>
<feature type="region of interest" description="Disordered" evidence="1">
    <location>
        <begin position="148"/>
        <end position="197"/>
    </location>
</feature>
<keyword evidence="2" id="KW-1133">Transmembrane helix</keyword>
<sequence>MSQFVWEAQLDNDDIHEPQAYEEWERPSSWEGAQSWVLGVGRNILAAVLLIACFAYLASFLDDARLYVSDYRRRNRSFRGFATDLASRLPPMPRLGRGPRAAKPRYETTFVGHEKLTAEEVRQLRLENLEASGTEADAQAGPSTYVRTAMHEKSERPNPRDVNSIRMRKLDSHPGSENPPPTPGRRFPDIEKQDNPGIEDLRNLRISRETAEWSDSIATAAKPTSKAKGIDGSGSSSTIRRTTNIYRTIERAVEDGAGGPGGGLMDRQWHDVVLTDSQRALESVRGLREEQDREFAASLEEDRMLEEERQMYERRRTEAEERLGEEPSEDEKDCVMVCCPQLFDFFLLPGDAFGQLSNEYGCCFSGVEFAQVKVVLPDGVSKARRFRANSGVVSLFDFVEACTGLEPGWYVLMRSTFQAPKQICLEDVLVGRTNDGDVECRTLRDLEIERYETLRVKIID</sequence>
<dbReference type="PANTHER" id="PTHR23322:SF1">
    <property type="entry name" value="FAS-ASSOCIATED FACTOR 2"/>
    <property type="match status" value="1"/>
</dbReference>
<evidence type="ECO:0000256" key="1">
    <source>
        <dbReference type="SAM" id="MobiDB-lite"/>
    </source>
</evidence>
<evidence type="ECO:0008006" key="4">
    <source>
        <dbReference type="Google" id="ProtNLM"/>
    </source>
</evidence>
<feature type="compositionally biased region" description="Basic and acidic residues" evidence="1">
    <location>
        <begin position="186"/>
        <end position="197"/>
    </location>
</feature>
<proteinExistence type="predicted"/>
<dbReference type="InterPro" id="IPR050730">
    <property type="entry name" value="UBX_domain-protein"/>
</dbReference>
<dbReference type="GO" id="GO:0043130">
    <property type="term" value="F:ubiquitin binding"/>
    <property type="evidence" value="ECO:0007669"/>
    <property type="project" value="TreeGrafter"/>
</dbReference>
<gene>
    <name evidence="3" type="ORF">RMAR00112_LOCUS13575</name>
</gene>
<dbReference type="PANTHER" id="PTHR23322">
    <property type="entry name" value="FAS-ASSOCIATED PROTEIN"/>
    <property type="match status" value="1"/>
</dbReference>
<protein>
    <recommendedName>
        <fullName evidence="4">UBX domain-containing protein</fullName>
    </recommendedName>
</protein>
<keyword evidence="2" id="KW-0472">Membrane</keyword>
<dbReference type="EMBL" id="HBHW01017471">
    <property type="protein sequence ID" value="CAE0045600.1"/>
    <property type="molecule type" value="Transcribed_RNA"/>
</dbReference>
<evidence type="ECO:0000256" key="2">
    <source>
        <dbReference type="SAM" id="Phobius"/>
    </source>
</evidence>
<feature type="transmembrane region" description="Helical" evidence="2">
    <location>
        <begin position="44"/>
        <end position="68"/>
    </location>
</feature>